<dbReference type="SUPFAM" id="SSF50182">
    <property type="entry name" value="Sm-like ribonucleoproteins"/>
    <property type="match status" value="1"/>
</dbReference>
<feature type="domain" description="Mechanosensitive ion channel MscS" evidence="7">
    <location>
        <begin position="131"/>
        <end position="194"/>
    </location>
</feature>
<name>A0A1R4JDS1_9MICO</name>
<dbReference type="InterPro" id="IPR011066">
    <property type="entry name" value="MscS_channel_C_sf"/>
</dbReference>
<keyword evidence="2" id="KW-1003">Cell membrane</keyword>
<reference evidence="9" key="1">
    <citation type="submission" date="2017-02" db="EMBL/GenBank/DDBJ databases">
        <authorList>
            <person name="Dridi B."/>
        </authorList>
    </citation>
    <scope>NUCLEOTIDE SEQUENCE [LARGE SCALE GENOMIC DNA]</scope>
    <source>
        <strain evidence="9">EB411</strain>
    </source>
</reference>
<evidence type="ECO:0000256" key="4">
    <source>
        <dbReference type="ARBA" id="ARBA00022989"/>
    </source>
</evidence>
<dbReference type="EMBL" id="FUKR01000036">
    <property type="protein sequence ID" value="SJN29955.1"/>
    <property type="molecule type" value="Genomic_DNA"/>
</dbReference>
<feature type="transmembrane region" description="Helical" evidence="6">
    <location>
        <begin position="114"/>
        <end position="133"/>
    </location>
</feature>
<evidence type="ECO:0000259" key="7">
    <source>
        <dbReference type="Pfam" id="PF00924"/>
    </source>
</evidence>
<keyword evidence="9" id="KW-1185">Reference proteome</keyword>
<sequence>MDEKDVADAVTGFFDSPLGIAVHVAIAIVATVVLIWLLHFVIQRVVDQIVNGVKKTQGAEDTQALNASPLATVRVVQRTRTIGSVLTNIVNVVVVVVAVAYITELLAPNLLGSLSLLTAAVGAGLGFGAQNIVKDVFNGLFMVMEDQLGVGDVVNVNVTGSEVAGVVERVGVRVSQIRDVNGTLWYIRNGEVIRLGNMSQGWTRIIIDTAIPYSADVDDVQEKMLATAVGMSKEPKWRNRVIDKPELWGIQSISEDNIVLRLVMRTRTSAKDDASRELRSRLKHTLDELGVQPPSLAAVALAGIEDVHSVTGAHPPRTRPVSVVNEAPRIVKPRKGKRQ</sequence>
<evidence type="ECO:0000256" key="3">
    <source>
        <dbReference type="ARBA" id="ARBA00022692"/>
    </source>
</evidence>
<dbReference type="InterPro" id="IPR023408">
    <property type="entry name" value="MscS_beta-dom_sf"/>
</dbReference>
<organism evidence="8 9">
    <name type="scientific">Mycetocola reblochoni REB411</name>
    <dbReference type="NCBI Taxonomy" id="1255698"/>
    <lineage>
        <taxon>Bacteria</taxon>
        <taxon>Bacillati</taxon>
        <taxon>Actinomycetota</taxon>
        <taxon>Actinomycetes</taxon>
        <taxon>Micrococcales</taxon>
        <taxon>Microbacteriaceae</taxon>
        <taxon>Mycetocola</taxon>
    </lineage>
</organism>
<gene>
    <name evidence="8" type="ORF">FM119_06885</name>
</gene>
<evidence type="ECO:0000256" key="1">
    <source>
        <dbReference type="ARBA" id="ARBA00004651"/>
    </source>
</evidence>
<dbReference type="RefSeq" id="WP_087136937.1">
    <property type="nucleotide sequence ID" value="NZ_FUKR01000036.1"/>
</dbReference>
<dbReference type="Gene3D" id="3.30.70.100">
    <property type="match status" value="1"/>
</dbReference>
<dbReference type="InterPro" id="IPR006685">
    <property type="entry name" value="MscS_channel_2nd"/>
</dbReference>
<proteinExistence type="predicted"/>
<feature type="transmembrane region" description="Helical" evidence="6">
    <location>
        <begin position="82"/>
        <end position="102"/>
    </location>
</feature>
<dbReference type="AlphaFoldDB" id="A0A1R4JDS1"/>
<dbReference type="Gene3D" id="1.10.287.1260">
    <property type="match status" value="1"/>
</dbReference>
<accession>A0A1R4JDS1</accession>
<dbReference type="OrthoDB" id="4638917at2"/>
<keyword evidence="5 6" id="KW-0472">Membrane</keyword>
<feature type="transmembrane region" description="Helical" evidence="6">
    <location>
        <begin position="20"/>
        <end position="42"/>
    </location>
</feature>
<dbReference type="Proteomes" id="UP000196778">
    <property type="component" value="Unassembled WGS sequence"/>
</dbReference>
<dbReference type="Pfam" id="PF00924">
    <property type="entry name" value="MS_channel_2nd"/>
    <property type="match status" value="1"/>
</dbReference>
<comment type="subcellular location">
    <subcellularLocation>
        <location evidence="1">Cell membrane</location>
        <topology evidence="1">Multi-pass membrane protein</topology>
    </subcellularLocation>
</comment>
<evidence type="ECO:0000256" key="5">
    <source>
        <dbReference type="ARBA" id="ARBA00023136"/>
    </source>
</evidence>
<protein>
    <submittedName>
        <fullName evidence="8">Potassium efflux system KefA protein / Small-conductance mechanosensitive channel</fullName>
    </submittedName>
</protein>
<dbReference type="Gene3D" id="2.30.30.60">
    <property type="match status" value="1"/>
</dbReference>
<keyword evidence="3 6" id="KW-0812">Transmembrane</keyword>
<dbReference type="SUPFAM" id="SSF82689">
    <property type="entry name" value="Mechanosensitive channel protein MscS (YggB), C-terminal domain"/>
    <property type="match status" value="1"/>
</dbReference>
<evidence type="ECO:0000256" key="6">
    <source>
        <dbReference type="SAM" id="Phobius"/>
    </source>
</evidence>
<dbReference type="PANTHER" id="PTHR30460">
    <property type="entry name" value="MODERATE CONDUCTANCE MECHANOSENSITIVE CHANNEL YBIO"/>
    <property type="match status" value="1"/>
</dbReference>
<dbReference type="InterPro" id="IPR010920">
    <property type="entry name" value="LSM_dom_sf"/>
</dbReference>
<dbReference type="PANTHER" id="PTHR30460:SF0">
    <property type="entry name" value="MODERATE CONDUCTANCE MECHANOSENSITIVE CHANNEL YBIO"/>
    <property type="match status" value="1"/>
</dbReference>
<dbReference type="InterPro" id="IPR045276">
    <property type="entry name" value="YbiO_bact"/>
</dbReference>
<evidence type="ECO:0000256" key="2">
    <source>
        <dbReference type="ARBA" id="ARBA00022475"/>
    </source>
</evidence>
<evidence type="ECO:0000313" key="8">
    <source>
        <dbReference type="EMBL" id="SJN29955.1"/>
    </source>
</evidence>
<dbReference type="GO" id="GO:0008381">
    <property type="term" value="F:mechanosensitive monoatomic ion channel activity"/>
    <property type="evidence" value="ECO:0007669"/>
    <property type="project" value="InterPro"/>
</dbReference>
<evidence type="ECO:0000313" key="9">
    <source>
        <dbReference type="Proteomes" id="UP000196778"/>
    </source>
</evidence>
<dbReference type="GO" id="GO:0005886">
    <property type="term" value="C:plasma membrane"/>
    <property type="evidence" value="ECO:0007669"/>
    <property type="project" value="UniProtKB-SubCell"/>
</dbReference>
<keyword evidence="4 6" id="KW-1133">Transmembrane helix</keyword>